<accession>A0ABV9S583</accession>
<evidence type="ECO:0000256" key="2">
    <source>
        <dbReference type="SAM" id="SignalP"/>
    </source>
</evidence>
<comment type="caution">
    <text evidence="4">The sequence shown here is derived from an EMBL/GenBank/DDBJ whole genome shotgun (WGS) entry which is preliminary data.</text>
</comment>
<feature type="domain" description="DUF6286" evidence="3">
    <location>
        <begin position="68"/>
        <end position="170"/>
    </location>
</feature>
<keyword evidence="1" id="KW-1133">Transmembrane helix</keyword>
<feature type="chain" id="PRO_5046280795" evidence="2">
    <location>
        <begin position="26"/>
        <end position="178"/>
    </location>
</feature>
<evidence type="ECO:0000313" key="5">
    <source>
        <dbReference type="Proteomes" id="UP001595859"/>
    </source>
</evidence>
<sequence length="178" mass="18830">MKRRPRRGIAATVVALVLCAAGVLAAVVAIQSLLGERPWVSYDWAARTLYDTRWQDTAVLIAGIVVAVLGLLVLTAALLPGKPTVLPLRDDDSELDTGASRRGLLGTLRAAAASVDGVSSARLRLGRRRVRAAVRTHRVTTAGLGDAVTSAVTHRLAQIGPATDLTVHTRTSTTRKAR</sequence>
<organism evidence="4 5">
    <name type="scientific">Actinophytocola glycyrrhizae</name>
    <dbReference type="NCBI Taxonomy" id="2044873"/>
    <lineage>
        <taxon>Bacteria</taxon>
        <taxon>Bacillati</taxon>
        <taxon>Actinomycetota</taxon>
        <taxon>Actinomycetes</taxon>
        <taxon>Pseudonocardiales</taxon>
        <taxon>Pseudonocardiaceae</taxon>
    </lineage>
</organism>
<dbReference type="Pfam" id="PF19803">
    <property type="entry name" value="DUF6286"/>
    <property type="match status" value="1"/>
</dbReference>
<dbReference type="RefSeq" id="WP_378058855.1">
    <property type="nucleotide sequence ID" value="NZ_JBHSIS010000011.1"/>
</dbReference>
<proteinExistence type="predicted"/>
<keyword evidence="2" id="KW-0732">Signal</keyword>
<protein>
    <submittedName>
        <fullName evidence="4">DUF6286 domain-containing protein</fullName>
    </submittedName>
</protein>
<evidence type="ECO:0000259" key="3">
    <source>
        <dbReference type="Pfam" id="PF19803"/>
    </source>
</evidence>
<reference evidence="5" key="1">
    <citation type="journal article" date="2019" name="Int. J. Syst. Evol. Microbiol.">
        <title>The Global Catalogue of Microorganisms (GCM) 10K type strain sequencing project: providing services to taxonomists for standard genome sequencing and annotation.</title>
        <authorList>
            <consortium name="The Broad Institute Genomics Platform"/>
            <consortium name="The Broad Institute Genome Sequencing Center for Infectious Disease"/>
            <person name="Wu L."/>
            <person name="Ma J."/>
        </authorList>
    </citation>
    <scope>NUCLEOTIDE SEQUENCE [LARGE SCALE GENOMIC DNA]</scope>
    <source>
        <strain evidence="5">ZS-22-S1</strain>
    </source>
</reference>
<keyword evidence="1" id="KW-0812">Transmembrane</keyword>
<feature type="transmembrane region" description="Helical" evidence="1">
    <location>
        <begin position="58"/>
        <end position="79"/>
    </location>
</feature>
<feature type="signal peptide" evidence="2">
    <location>
        <begin position="1"/>
        <end position="25"/>
    </location>
</feature>
<dbReference type="InterPro" id="IPR046253">
    <property type="entry name" value="DUF6286"/>
</dbReference>
<evidence type="ECO:0000313" key="4">
    <source>
        <dbReference type="EMBL" id="MFC4856868.1"/>
    </source>
</evidence>
<gene>
    <name evidence="4" type="ORF">ACFPCV_25475</name>
</gene>
<dbReference type="Proteomes" id="UP001595859">
    <property type="component" value="Unassembled WGS sequence"/>
</dbReference>
<name>A0ABV9S583_9PSEU</name>
<dbReference type="EMBL" id="JBHSIS010000011">
    <property type="protein sequence ID" value="MFC4856868.1"/>
    <property type="molecule type" value="Genomic_DNA"/>
</dbReference>
<keyword evidence="1" id="KW-0472">Membrane</keyword>
<evidence type="ECO:0000256" key="1">
    <source>
        <dbReference type="SAM" id="Phobius"/>
    </source>
</evidence>
<keyword evidence="5" id="KW-1185">Reference proteome</keyword>